<protein>
    <submittedName>
        <fullName evidence="1">Uncharacterized protein</fullName>
    </submittedName>
</protein>
<evidence type="ECO:0000313" key="1">
    <source>
        <dbReference type="EMBL" id="KYC47718.1"/>
    </source>
</evidence>
<evidence type="ECO:0000313" key="2">
    <source>
        <dbReference type="Proteomes" id="UP000075578"/>
    </source>
</evidence>
<comment type="caution">
    <text evidence="1">The sequence shown here is derived from an EMBL/GenBank/DDBJ whole genome shotgun (WGS) entry which is preliminary data.</text>
</comment>
<dbReference type="AlphaFoldDB" id="A0A150IS72"/>
<reference evidence="1 2" key="1">
    <citation type="journal article" date="2016" name="ISME J.">
        <title>Chasing the elusive Euryarchaeota class WSA2: genomes reveal a uniquely fastidious methyl-reducing methanogen.</title>
        <authorList>
            <person name="Nobu M.K."/>
            <person name="Narihiro T."/>
            <person name="Kuroda K."/>
            <person name="Mei R."/>
            <person name="Liu W.T."/>
        </authorList>
    </citation>
    <scope>NUCLEOTIDE SEQUENCE [LARGE SCALE GENOMIC DNA]</scope>
    <source>
        <strain evidence="1">U1lsi0528_Bin089</strain>
    </source>
</reference>
<dbReference type="EMBL" id="LNGD01000152">
    <property type="protein sequence ID" value="KYC47718.1"/>
    <property type="molecule type" value="Genomic_DNA"/>
</dbReference>
<accession>A0A150IS72</accession>
<proteinExistence type="predicted"/>
<dbReference type="Proteomes" id="UP000075578">
    <property type="component" value="Unassembled WGS sequence"/>
</dbReference>
<gene>
    <name evidence="1" type="ORF">AMQ74_01655</name>
</gene>
<name>A0A150IS72_9EURY</name>
<sequence>MTKKMIGGNNISKAKFIKLEAGTDIVNKIMTEARDASNSHLKNPNLSLPNEFNFLVKSFISFILSKNIL</sequence>
<organism evidence="1 2">
    <name type="scientific">Candidatus Methanofastidiosum methylothiophilum</name>
    <dbReference type="NCBI Taxonomy" id="1705564"/>
    <lineage>
        <taxon>Archaea</taxon>
        <taxon>Methanobacteriati</taxon>
        <taxon>Methanobacteriota</taxon>
        <taxon>Stenosarchaea group</taxon>
        <taxon>Candidatus Methanofastidiosia</taxon>
        <taxon>Candidatus Methanofastidiosales</taxon>
        <taxon>Candidatus Methanofastidiosaceae</taxon>
        <taxon>Candidatus Methanofastidiosum</taxon>
    </lineage>
</organism>